<dbReference type="Gene3D" id="3.10.100.10">
    <property type="entry name" value="Mannose-Binding Protein A, subunit A"/>
    <property type="match status" value="2"/>
</dbReference>
<reference evidence="7" key="1">
    <citation type="submission" date="2022-11" db="UniProtKB">
        <authorList>
            <consortium name="WormBaseParasite"/>
        </authorList>
    </citation>
    <scope>IDENTIFICATION</scope>
</reference>
<feature type="domain" description="C-type lectin" evidence="4">
    <location>
        <begin position="31"/>
        <end position="144"/>
    </location>
</feature>
<dbReference type="CDD" id="cd00037">
    <property type="entry name" value="CLECT"/>
    <property type="match status" value="2"/>
</dbReference>
<proteinExistence type="predicted"/>
<dbReference type="InterPro" id="IPR018378">
    <property type="entry name" value="C-type_lectin_CS"/>
</dbReference>
<dbReference type="PROSITE" id="PS50923">
    <property type="entry name" value="SUSHI"/>
    <property type="match status" value="1"/>
</dbReference>
<evidence type="ECO:0000313" key="7">
    <source>
        <dbReference type="WBParaSite" id="ACRNAN_Path_1549.g6028.t1"/>
    </source>
</evidence>
<dbReference type="SMART" id="SM00034">
    <property type="entry name" value="CLECT"/>
    <property type="match status" value="2"/>
</dbReference>
<dbReference type="Proteomes" id="UP000887540">
    <property type="component" value="Unplaced"/>
</dbReference>
<dbReference type="SUPFAM" id="SSF56436">
    <property type="entry name" value="C-type lectin-like"/>
    <property type="match status" value="2"/>
</dbReference>
<keyword evidence="2" id="KW-1015">Disulfide bond</keyword>
<evidence type="ECO:0000259" key="5">
    <source>
        <dbReference type="PROSITE" id="PS50923"/>
    </source>
</evidence>
<comment type="caution">
    <text evidence="3">Lacks conserved residue(s) required for the propagation of feature annotation.</text>
</comment>
<feature type="domain" description="Sushi" evidence="5">
    <location>
        <begin position="141"/>
        <end position="203"/>
    </location>
</feature>
<dbReference type="AlphaFoldDB" id="A0A914C1X4"/>
<evidence type="ECO:0000256" key="3">
    <source>
        <dbReference type="PROSITE-ProRule" id="PRU00302"/>
    </source>
</evidence>
<evidence type="ECO:0000256" key="1">
    <source>
        <dbReference type="ARBA" id="ARBA00022729"/>
    </source>
</evidence>
<protein>
    <submittedName>
        <fullName evidence="7">C-type lectin</fullName>
    </submittedName>
</protein>
<dbReference type="InterPro" id="IPR016186">
    <property type="entry name" value="C-type_lectin-like/link_sf"/>
</dbReference>
<dbReference type="PROSITE" id="PS50041">
    <property type="entry name" value="C_TYPE_LECTIN_2"/>
    <property type="match status" value="2"/>
</dbReference>
<feature type="domain" description="C-type lectin" evidence="4">
    <location>
        <begin position="181"/>
        <end position="352"/>
    </location>
</feature>
<evidence type="ECO:0000256" key="2">
    <source>
        <dbReference type="ARBA" id="ARBA00023157"/>
    </source>
</evidence>
<organism evidence="6 7">
    <name type="scientific">Acrobeloides nanus</name>
    <dbReference type="NCBI Taxonomy" id="290746"/>
    <lineage>
        <taxon>Eukaryota</taxon>
        <taxon>Metazoa</taxon>
        <taxon>Ecdysozoa</taxon>
        <taxon>Nematoda</taxon>
        <taxon>Chromadorea</taxon>
        <taxon>Rhabditida</taxon>
        <taxon>Tylenchina</taxon>
        <taxon>Cephalobomorpha</taxon>
        <taxon>Cephaloboidea</taxon>
        <taxon>Cephalobidae</taxon>
        <taxon>Acrobeloides</taxon>
    </lineage>
</organism>
<sequence length="368" mass="40756">MVHVLFHYISLCFIFQIIVGTCPAGYTEGENPNYCYKFISEPTDMVTAEENCATTPNGHLASISNVFSNAFIDQISNQVFPKITQQVWLGGYYQNSWTWTDGSSFVYNNWDKGQPSAGQCLLMQLTNGKWYSADCSTQLPYICEIPNSGSNGGCPTVILPTTTVASRSTYVCDPGWIYYNTTNYCYKSFHNKNWNDAEQECINQNAHLVSIHSWAENNFLYRATTVSMTMTCACANCQPCQGCGHCDSGCQGDGCLDPCNNCGCTGCGECTCQCKNECFNQCGVSYHVWIGLEEPNGDSQYTWSDGTAYDYQIWAPGGQNDPSNSRCTVLIADQDTSLGSAAYQHWYNAPCSTTTRSFVCKKAARTIY</sequence>
<dbReference type="InterPro" id="IPR001304">
    <property type="entry name" value="C-type_lectin-like"/>
</dbReference>
<dbReference type="PANTHER" id="PTHR22803">
    <property type="entry name" value="MANNOSE, PHOSPHOLIPASE, LECTIN RECEPTOR RELATED"/>
    <property type="match status" value="1"/>
</dbReference>
<dbReference type="Pfam" id="PF00059">
    <property type="entry name" value="Lectin_C"/>
    <property type="match status" value="3"/>
</dbReference>
<dbReference type="InterPro" id="IPR016187">
    <property type="entry name" value="CTDL_fold"/>
</dbReference>
<keyword evidence="6" id="KW-1185">Reference proteome</keyword>
<accession>A0A914C1X4</accession>
<keyword evidence="1" id="KW-0732">Signal</keyword>
<dbReference type="InterPro" id="IPR000436">
    <property type="entry name" value="Sushi_SCR_CCP_dom"/>
</dbReference>
<name>A0A914C1X4_9BILA</name>
<evidence type="ECO:0000313" key="6">
    <source>
        <dbReference type="Proteomes" id="UP000887540"/>
    </source>
</evidence>
<dbReference type="InterPro" id="IPR050111">
    <property type="entry name" value="C-type_lectin/snaclec_domain"/>
</dbReference>
<dbReference type="PROSITE" id="PS00615">
    <property type="entry name" value="C_TYPE_LECTIN_1"/>
    <property type="match status" value="1"/>
</dbReference>
<dbReference type="WBParaSite" id="ACRNAN_Path_1549.g6028.t1">
    <property type="protein sequence ID" value="ACRNAN_Path_1549.g6028.t1"/>
    <property type="gene ID" value="ACRNAN_Path_1549.g6028"/>
</dbReference>
<keyword evidence="3" id="KW-0768">Sushi</keyword>
<evidence type="ECO:0000259" key="4">
    <source>
        <dbReference type="PROSITE" id="PS50041"/>
    </source>
</evidence>